<dbReference type="VEuPathDB" id="FungiDB:RhiirFUN_011723"/>
<evidence type="ECO:0000313" key="1">
    <source>
        <dbReference type="EMBL" id="POG76829.1"/>
    </source>
</evidence>
<keyword evidence="2" id="KW-1185">Reference proteome</keyword>
<reference evidence="1 2" key="2">
    <citation type="journal article" date="2018" name="New Phytol.">
        <title>High intraspecific genome diversity in the model arbuscular mycorrhizal symbiont Rhizophagus irregularis.</title>
        <authorList>
            <person name="Chen E.C.H."/>
            <person name="Morin E."/>
            <person name="Beaudet D."/>
            <person name="Noel J."/>
            <person name="Yildirir G."/>
            <person name="Ndikumana S."/>
            <person name="Charron P."/>
            <person name="St-Onge C."/>
            <person name="Giorgi J."/>
            <person name="Kruger M."/>
            <person name="Marton T."/>
            <person name="Ropars J."/>
            <person name="Grigoriev I.V."/>
            <person name="Hainaut M."/>
            <person name="Henrissat B."/>
            <person name="Roux C."/>
            <person name="Martin F."/>
            <person name="Corradi N."/>
        </authorList>
    </citation>
    <scope>NUCLEOTIDE SEQUENCE [LARGE SCALE GENOMIC DNA]</scope>
    <source>
        <strain evidence="1 2">DAOM 197198</strain>
    </source>
</reference>
<dbReference type="EMBL" id="AUPC02000046">
    <property type="protein sequence ID" value="POG76829.1"/>
    <property type="molecule type" value="Genomic_DNA"/>
</dbReference>
<dbReference type="Proteomes" id="UP000018888">
    <property type="component" value="Unassembled WGS sequence"/>
</dbReference>
<proteinExistence type="predicted"/>
<evidence type="ECO:0000313" key="2">
    <source>
        <dbReference type="Proteomes" id="UP000018888"/>
    </source>
</evidence>
<protein>
    <submittedName>
        <fullName evidence="1">Uncharacterized protein</fullName>
    </submittedName>
</protein>
<name>A0A2P4QGQ2_RHIID</name>
<organism evidence="1 2">
    <name type="scientific">Rhizophagus irregularis (strain DAOM 181602 / DAOM 197198 / MUCL 43194)</name>
    <name type="common">Arbuscular mycorrhizal fungus</name>
    <name type="synonym">Glomus intraradices</name>
    <dbReference type="NCBI Taxonomy" id="747089"/>
    <lineage>
        <taxon>Eukaryota</taxon>
        <taxon>Fungi</taxon>
        <taxon>Fungi incertae sedis</taxon>
        <taxon>Mucoromycota</taxon>
        <taxon>Glomeromycotina</taxon>
        <taxon>Glomeromycetes</taxon>
        <taxon>Glomerales</taxon>
        <taxon>Glomeraceae</taxon>
        <taxon>Rhizophagus</taxon>
    </lineage>
</organism>
<reference evidence="1 2" key="1">
    <citation type="journal article" date="2013" name="Proc. Natl. Acad. Sci. U.S.A.">
        <title>Genome of an arbuscular mycorrhizal fungus provides insight into the oldest plant symbiosis.</title>
        <authorList>
            <person name="Tisserant E."/>
            <person name="Malbreil M."/>
            <person name="Kuo A."/>
            <person name="Kohler A."/>
            <person name="Symeonidi A."/>
            <person name="Balestrini R."/>
            <person name="Charron P."/>
            <person name="Duensing N."/>
            <person name="Frei Dit Frey N."/>
            <person name="Gianinazzi-Pearson V."/>
            <person name="Gilbert L.B."/>
            <person name="Handa Y."/>
            <person name="Herr J.R."/>
            <person name="Hijri M."/>
            <person name="Koul R."/>
            <person name="Kawaguchi M."/>
            <person name="Krajinski F."/>
            <person name="Lammers P.J."/>
            <person name="Masclaux F.G."/>
            <person name="Murat C."/>
            <person name="Morin E."/>
            <person name="Ndikumana S."/>
            <person name="Pagni M."/>
            <person name="Petitpierre D."/>
            <person name="Requena N."/>
            <person name="Rosikiewicz P."/>
            <person name="Riley R."/>
            <person name="Saito K."/>
            <person name="San Clemente H."/>
            <person name="Shapiro H."/>
            <person name="van Tuinen D."/>
            <person name="Becard G."/>
            <person name="Bonfante P."/>
            <person name="Paszkowski U."/>
            <person name="Shachar-Hill Y.Y."/>
            <person name="Tuskan G.A."/>
            <person name="Young P.W."/>
            <person name="Sanders I.R."/>
            <person name="Henrissat B."/>
            <person name="Rensing S.A."/>
            <person name="Grigoriev I.V."/>
            <person name="Corradi N."/>
            <person name="Roux C."/>
            <person name="Martin F."/>
        </authorList>
    </citation>
    <scope>NUCLEOTIDE SEQUENCE [LARGE SCALE GENOMIC DNA]</scope>
    <source>
        <strain evidence="1 2">DAOM 197198</strain>
    </source>
</reference>
<dbReference type="AlphaFoldDB" id="A0A2P4QGQ2"/>
<sequence>MLSEEILYKIWHGSYWKIPYTHWRRNTWELSYFETYSDAISKWKLHNDLDNKLDILTKYLKSGANKSNKTLVLKHQLKVSSAFIFKTLMKNRILLKTFYFLLQKYGKKCSEKENLTPNPTTSISAKSGNINETNSQNLTLSTATLSIPIKKSNINRNDNLKKSLKLSNEASAKISLKEIIQNTLPNLVYPQLRHNKSDSSIISVERRFPDKISIWKDFKEKVQLWKSVCVDKKYKKPIFGSRIITCEKDIWTASEINIHDILTPLDRSICFLDGRALKYMAGEPDFIVVDENYKVLIPFEYKTKWVLKVPFNKNIVELYLQEKGIRERKFVGIKETSAYNPINQIYGYMCANRLCYGVLSTFDQTWFLKRGIIGNHGWLQVSDVITNTSTEPTLLKSIAYIISIASNNCYSPFIEKPL</sequence>
<accession>A0A2P4QGQ2</accession>
<gene>
    <name evidence="1" type="ORF">GLOIN_2v1768521</name>
</gene>
<comment type="caution">
    <text evidence="1">The sequence shown here is derived from an EMBL/GenBank/DDBJ whole genome shotgun (WGS) entry which is preliminary data.</text>
</comment>